<evidence type="ECO:0000313" key="3">
    <source>
        <dbReference type="Proteomes" id="UP000053239"/>
    </source>
</evidence>
<evidence type="ECO:0000256" key="1">
    <source>
        <dbReference type="SAM" id="MobiDB-lite"/>
    </source>
</evidence>
<name>A0A0J9TVY4_PLAVI</name>
<dbReference type="EMBL" id="KQ235435">
    <property type="protein sequence ID" value="KMZ99002.1"/>
    <property type="molecule type" value="Genomic_DNA"/>
</dbReference>
<feature type="compositionally biased region" description="Basic and acidic residues" evidence="1">
    <location>
        <begin position="202"/>
        <end position="220"/>
    </location>
</feature>
<evidence type="ECO:0008006" key="4">
    <source>
        <dbReference type="Google" id="ProtNLM"/>
    </source>
</evidence>
<dbReference type="AlphaFoldDB" id="A0A0J9TVY4"/>
<gene>
    <name evidence="2" type="ORF">PVNG_03841</name>
</gene>
<organism evidence="2 3">
    <name type="scientific">Plasmodium vivax North Korean</name>
    <dbReference type="NCBI Taxonomy" id="1035514"/>
    <lineage>
        <taxon>Eukaryota</taxon>
        <taxon>Sar</taxon>
        <taxon>Alveolata</taxon>
        <taxon>Apicomplexa</taxon>
        <taxon>Aconoidasida</taxon>
        <taxon>Haemosporida</taxon>
        <taxon>Plasmodiidae</taxon>
        <taxon>Plasmodium</taxon>
        <taxon>Plasmodium (Plasmodium)</taxon>
    </lineage>
</organism>
<dbReference type="InterPro" id="IPR008780">
    <property type="entry name" value="Plasmodium_Vir"/>
</dbReference>
<sequence>MDVDSEDLNNYNKTCDEIWVREPKDQMILICKKYLRFLHKSESWSVAYPFYDISLLLNYWIYDNLSRIYGDNNTDAIDLGFGALQGKWDTHDRIIRDRSYYEKCRPEPRKVNHEDWKNRKKLYDFYVDYDHLFLMAQIYHDKCEYYEKIKEMIPVCAYFKGKCSSGKYNCPDYFNKCEVKDLNSALQELPCHNTIKTKSVRTSEDGFSHRASDHTERPVDHAGGPTAKSDTQLEIGNSVIGKKVAHSVLGAAPVLLTATALYRYTPLGPWLRRFGGGRTNNMNSMDTFSPYTQETGDMFSENTENYISYQPI</sequence>
<dbReference type="OrthoDB" id="388934at2759"/>
<feature type="region of interest" description="Disordered" evidence="1">
    <location>
        <begin position="202"/>
        <end position="229"/>
    </location>
</feature>
<proteinExistence type="predicted"/>
<evidence type="ECO:0000313" key="2">
    <source>
        <dbReference type="EMBL" id="KMZ99002.1"/>
    </source>
</evidence>
<reference evidence="2 3" key="1">
    <citation type="submission" date="2011-09" db="EMBL/GenBank/DDBJ databases">
        <title>The Genome Sequence of Plasmodium vivax North Korean.</title>
        <authorList>
            <consortium name="The Broad Institute Genome Sequencing Platform"/>
            <consortium name="The Broad Institute Genome Sequencing Center for Infectious Disease"/>
            <person name="Neafsey D."/>
            <person name="Carlton J."/>
            <person name="Barnwell J."/>
            <person name="Collins W."/>
            <person name="Escalante A."/>
            <person name="Mullikin J."/>
            <person name="Saul A."/>
            <person name="Guigo R."/>
            <person name="Camara F."/>
            <person name="Young S.K."/>
            <person name="Zeng Q."/>
            <person name="Gargeya S."/>
            <person name="Fitzgerald M."/>
            <person name="Haas B."/>
            <person name="Abouelleil A."/>
            <person name="Alvarado L."/>
            <person name="Arachchi H.M."/>
            <person name="Berlin A."/>
            <person name="Brown A."/>
            <person name="Chapman S.B."/>
            <person name="Chen Z."/>
            <person name="Dunbar C."/>
            <person name="Freedman E."/>
            <person name="Gearin G."/>
            <person name="Gellesch M."/>
            <person name="Goldberg J."/>
            <person name="Griggs A."/>
            <person name="Gujja S."/>
            <person name="Heiman D."/>
            <person name="Howarth C."/>
            <person name="Larson L."/>
            <person name="Lui A."/>
            <person name="MacDonald P.J.P."/>
            <person name="Montmayeur A."/>
            <person name="Murphy C."/>
            <person name="Neiman D."/>
            <person name="Pearson M."/>
            <person name="Priest M."/>
            <person name="Roberts A."/>
            <person name="Saif S."/>
            <person name="Shea T."/>
            <person name="Shenoy N."/>
            <person name="Sisk P."/>
            <person name="Stolte C."/>
            <person name="Sykes S."/>
            <person name="Wortman J."/>
            <person name="Nusbaum C."/>
            <person name="Birren B."/>
        </authorList>
    </citation>
    <scope>NUCLEOTIDE SEQUENCE [LARGE SCALE GENOMIC DNA]</scope>
    <source>
        <strain evidence="2 3">North Korean</strain>
    </source>
</reference>
<dbReference type="Pfam" id="PF05795">
    <property type="entry name" value="Plasmodium_Vir"/>
    <property type="match status" value="2"/>
</dbReference>
<dbReference type="Proteomes" id="UP000053239">
    <property type="component" value="Unassembled WGS sequence"/>
</dbReference>
<accession>A0A0J9TVY4</accession>
<protein>
    <recommendedName>
        <fullName evidence="4">VIR protein</fullName>
    </recommendedName>
</protein>